<keyword evidence="3" id="KW-1185">Reference proteome</keyword>
<reference evidence="3" key="1">
    <citation type="journal article" date="2024" name="IScience">
        <title>Strigolactones Initiate the Formation of Haustorium-like Structures in Castilleja.</title>
        <authorList>
            <person name="Buerger M."/>
            <person name="Peterson D."/>
            <person name="Chory J."/>
        </authorList>
    </citation>
    <scope>NUCLEOTIDE SEQUENCE [LARGE SCALE GENOMIC DNA]</scope>
</reference>
<dbReference type="AlphaFoldDB" id="A0ABD3D529"/>
<sequence length="98" mass="11116">MVSICFILSTFLYLISFISSTQSVNVDNINRSSDQPRIESENSDHTRDYLKKINKLIVKTIQSPAKKNVLRARSLQTSGTTNKILPAHAYLQLIGEKY</sequence>
<dbReference type="EMBL" id="JAVIJP010000027">
    <property type="protein sequence ID" value="KAL3636379.1"/>
    <property type="molecule type" value="Genomic_DNA"/>
</dbReference>
<keyword evidence="1" id="KW-0732">Signal</keyword>
<feature type="chain" id="PRO_5044801807" evidence="1">
    <location>
        <begin position="24"/>
        <end position="98"/>
    </location>
</feature>
<accession>A0ABD3D529</accession>
<organism evidence="2 3">
    <name type="scientific">Castilleja foliolosa</name>
    <dbReference type="NCBI Taxonomy" id="1961234"/>
    <lineage>
        <taxon>Eukaryota</taxon>
        <taxon>Viridiplantae</taxon>
        <taxon>Streptophyta</taxon>
        <taxon>Embryophyta</taxon>
        <taxon>Tracheophyta</taxon>
        <taxon>Spermatophyta</taxon>
        <taxon>Magnoliopsida</taxon>
        <taxon>eudicotyledons</taxon>
        <taxon>Gunneridae</taxon>
        <taxon>Pentapetalae</taxon>
        <taxon>asterids</taxon>
        <taxon>lamiids</taxon>
        <taxon>Lamiales</taxon>
        <taxon>Orobanchaceae</taxon>
        <taxon>Pedicularideae</taxon>
        <taxon>Castillejinae</taxon>
        <taxon>Castilleja</taxon>
    </lineage>
</organism>
<comment type="caution">
    <text evidence="2">The sequence shown here is derived from an EMBL/GenBank/DDBJ whole genome shotgun (WGS) entry which is preliminary data.</text>
</comment>
<evidence type="ECO:0000313" key="3">
    <source>
        <dbReference type="Proteomes" id="UP001632038"/>
    </source>
</evidence>
<evidence type="ECO:0000256" key="1">
    <source>
        <dbReference type="SAM" id="SignalP"/>
    </source>
</evidence>
<protein>
    <submittedName>
        <fullName evidence="2">Uncharacterized protein</fullName>
    </submittedName>
</protein>
<feature type="signal peptide" evidence="1">
    <location>
        <begin position="1"/>
        <end position="23"/>
    </location>
</feature>
<evidence type="ECO:0000313" key="2">
    <source>
        <dbReference type="EMBL" id="KAL3636379.1"/>
    </source>
</evidence>
<dbReference type="Proteomes" id="UP001632038">
    <property type="component" value="Unassembled WGS sequence"/>
</dbReference>
<proteinExistence type="predicted"/>
<gene>
    <name evidence="2" type="ORF">CASFOL_020926</name>
</gene>
<name>A0ABD3D529_9LAMI</name>